<dbReference type="Proteomes" id="UP000477911">
    <property type="component" value="Unassembled WGS sequence"/>
</dbReference>
<dbReference type="InterPro" id="IPR058240">
    <property type="entry name" value="rSAM_sf"/>
</dbReference>
<dbReference type="PANTHER" id="PTHR30538:SF1">
    <property type="entry name" value="L-LYSINE 2,3-AMINOMUTASE"/>
    <property type="match status" value="1"/>
</dbReference>
<keyword evidence="8" id="KW-0408">Iron</keyword>
<dbReference type="PROSITE" id="PS51918">
    <property type="entry name" value="RADICAL_SAM"/>
    <property type="match status" value="1"/>
</dbReference>
<evidence type="ECO:0000256" key="6">
    <source>
        <dbReference type="ARBA" id="ARBA00022723"/>
    </source>
</evidence>
<evidence type="ECO:0000256" key="4">
    <source>
        <dbReference type="ARBA" id="ARBA00022485"/>
    </source>
</evidence>
<comment type="cofactor">
    <cofactor evidence="2">
        <name>[4Fe-4S] cluster</name>
        <dbReference type="ChEBI" id="CHEBI:49883"/>
    </cofactor>
</comment>
<evidence type="ECO:0000259" key="13">
    <source>
        <dbReference type="PROSITE" id="PS51918"/>
    </source>
</evidence>
<dbReference type="PANTHER" id="PTHR30538">
    <property type="entry name" value="LYSINE 2,3-AMINOMUTASE-RELATED"/>
    <property type="match status" value="1"/>
</dbReference>
<evidence type="ECO:0000256" key="10">
    <source>
        <dbReference type="ARBA" id="ARBA00023235"/>
    </source>
</evidence>
<protein>
    <submittedName>
        <fullName evidence="14">Lysine-2,3-aminomutase-like protein</fullName>
    </submittedName>
</protein>
<evidence type="ECO:0000256" key="1">
    <source>
        <dbReference type="ARBA" id="ARBA00001933"/>
    </source>
</evidence>
<sequence>MASAKKGARSLGDLEDLGLLPAGITPALQQVADRYAISVTESLSETILHADPEGAVARQYLPSAEELSETPQELDDPIGDDAHSPVAGVVHRYDDRVLLNLLKTCAVYCRFCFRRESVGPGSRGLDSAQRAAALDYIRTHEEIWEVIFSGGDPLTLSPRRLAEVLGDLATIPHVGLTRFHTRVPVAAPEMVSEDLLDALTAGPTAFVVLHVNHPDELTEAACAAIARIVGRGIPMLSQSVLLKGINDSEEVLGRLFKALLRNRVKPYYLHHGDLARGTGHFRTSIAEGQDLIEALRAHHSGLCIPHYVLDLPGGAGKVPLARGAVVSQDGARYRMRDRHGACHPYLDGAEER</sequence>
<reference evidence="14 15" key="1">
    <citation type="submission" date="2019-12" db="EMBL/GenBank/DDBJ databases">
        <authorList>
            <person name="Li M."/>
        </authorList>
    </citation>
    <scope>NUCLEOTIDE SEQUENCE [LARGE SCALE GENOMIC DNA]</scope>
    <source>
        <strain evidence="14 15">GBMRC 2024</strain>
    </source>
</reference>
<comment type="similarity">
    <text evidence="3">Belongs to the radical SAM superfamily. KamA family.</text>
</comment>
<keyword evidence="9 11" id="KW-0411">Iron-sulfur</keyword>
<keyword evidence="4 11" id="KW-0004">4Fe-4S</keyword>
<evidence type="ECO:0000256" key="12">
    <source>
        <dbReference type="PIRSR" id="PIRSR603739-50"/>
    </source>
</evidence>
<comment type="cofactor">
    <cofactor evidence="1 12">
        <name>pyridoxal 5'-phosphate</name>
        <dbReference type="ChEBI" id="CHEBI:597326"/>
    </cofactor>
</comment>
<accession>A0A6L7G9A7</accession>
<evidence type="ECO:0000313" key="14">
    <source>
        <dbReference type="EMBL" id="MXN19986.1"/>
    </source>
</evidence>
<dbReference type="NCBIfam" id="TIGR03822">
    <property type="entry name" value="AblA_like_2"/>
    <property type="match status" value="1"/>
</dbReference>
<evidence type="ECO:0000256" key="9">
    <source>
        <dbReference type="ARBA" id="ARBA00023014"/>
    </source>
</evidence>
<dbReference type="GO" id="GO:0046872">
    <property type="term" value="F:metal ion binding"/>
    <property type="evidence" value="ECO:0007669"/>
    <property type="project" value="UniProtKB-KW"/>
</dbReference>
<dbReference type="GO" id="GO:0051539">
    <property type="term" value="F:4 iron, 4 sulfur cluster binding"/>
    <property type="evidence" value="ECO:0007669"/>
    <property type="project" value="UniProtKB-KW"/>
</dbReference>
<dbReference type="InterPro" id="IPR013785">
    <property type="entry name" value="Aldolase_TIM"/>
</dbReference>
<dbReference type="RefSeq" id="WP_160896114.1">
    <property type="nucleotide sequence ID" value="NZ_WUMU01000023.1"/>
</dbReference>
<keyword evidence="6 11" id="KW-0479">Metal-binding</keyword>
<keyword evidence="10" id="KW-0413">Isomerase</keyword>
<dbReference type="InterPro" id="IPR022447">
    <property type="entry name" value="Lys_aminomutase-rel"/>
</dbReference>
<dbReference type="InterPro" id="IPR007197">
    <property type="entry name" value="rSAM"/>
</dbReference>
<dbReference type="SFLD" id="SFLDS00029">
    <property type="entry name" value="Radical_SAM"/>
    <property type="match status" value="1"/>
</dbReference>
<name>A0A6L7G9A7_9RHOB</name>
<dbReference type="SFLD" id="SFLDG01070">
    <property type="entry name" value="PLP-dependent"/>
    <property type="match status" value="1"/>
</dbReference>
<proteinExistence type="inferred from homology"/>
<evidence type="ECO:0000313" key="15">
    <source>
        <dbReference type="Proteomes" id="UP000477911"/>
    </source>
</evidence>
<evidence type="ECO:0000256" key="7">
    <source>
        <dbReference type="ARBA" id="ARBA00022898"/>
    </source>
</evidence>
<dbReference type="PIRSF" id="PIRSF004911">
    <property type="entry name" value="DUF160"/>
    <property type="match status" value="1"/>
</dbReference>
<evidence type="ECO:0000256" key="8">
    <source>
        <dbReference type="ARBA" id="ARBA00023004"/>
    </source>
</evidence>
<keyword evidence="7 12" id="KW-0663">Pyridoxal phosphate</keyword>
<keyword evidence="5" id="KW-0949">S-adenosyl-L-methionine</keyword>
<dbReference type="Gene3D" id="3.20.20.70">
    <property type="entry name" value="Aldolase class I"/>
    <property type="match status" value="1"/>
</dbReference>
<dbReference type="SUPFAM" id="SSF102114">
    <property type="entry name" value="Radical SAM enzymes"/>
    <property type="match status" value="1"/>
</dbReference>
<organism evidence="14 15">
    <name type="scientific">Pseudooceanicola albus</name>
    <dbReference type="NCBI Taxonomy" id="2692189"/>
    <lineage>
        <taxon>Bacteria</taxon>
        <taxon>Pseudomonadati</taxon>
        <taxon>Pseudomonadota</taxon>
        <taxon>Alphaproteobacteria</taxon>
        <taxon>Rhodobacterales</taxon>
        <taxon>Paracoccaceae</taxon>
        <taxon>Pseudooceanicola</taxon>
    </lineage>
</organism>
<dbReference type="EMBL" id="WUMU01000023">
    <property type="protein sequence ID" value="MXN19986.1"/>
    <property type="molecule type" value="Genomic_DNA"/>
</dbReference>
<keyword evidence="15" id="KW-1185">Reference proteome</keyword>
<dbReference type="GO" id="GO:0016853">
    <property type="term" value="F:isomerase activity"/>
    <property type="evidence" value="ECO:0007669"/>
    <property type="project" value="UniProtKB-KW"/>
</dbReference>
<evidence type="ECO:0000256" key="2">
    <source>
        <dbReference type="ARBA" id="ARBA00001966"/>
    </source>
</evidence>
<dbReference type="CDD" id="cd01335">
    <property type="entry name" value="Radical_SAM"/>
    <property type="match status" value="1"/>
</dbReference>
<gene>
    <name evidence="14" type="ORF">GR170_19295</name>
</gene>
<feature type="binding site" evidence="11">
    <location>
        <position position="105"/>
    </location>
    <ligand>
        <name>[4Fe-4S] cluster</name>
        <dbReference type="ChEBI" id="CHEBI:49883"/>
        <note>4Fe-4S-S-AdoMet</note>
    </ligand>
</feature>
<evidence type="ECO:0000256" key="3">
    <source>
        <dbReference type="ARBA" id="ARBA00008703"/>
    </source>
</evidence>
<dbReference type="Pfam" id="PF04055">
    <property type="entry name" value="Radical_SAM"/>
    <property type="match status" value="1"/>
</dbReference>
<feature type="modified residue" description="N6-(pyridoxal phosphate)lysine" evidence="12">
    <location>
        <position position="317"/>
    </location>
</feature>
<comment type="caution">
    <text evidence="14">The sequence shown here is derived from an EMBL/GenBank/DDBJ whole genome shotgun (WGS) entry which is preliminary data.</text>
</comment>
<dbReference type="InterPro" id="IPR025895">
    <property type="entry name" value="LAM_C_dom"/>
</dbReference>
<feature type="domain" description="Radical SAM core" evidence="13">
    <location>
        <begin position="91"/>
        <end position="302"/>
    </location>
</feature>
<feature type="binding site" evidence="11">
    <location>
        <position position="109"/>
    </location>
    <ligand>
        <name>[4Fe-4S] cluster</name>
        <dbReference type="ChEBI" id="CHEBI:49883"/>
        <note>4Fe-4S-S-AdoMet</note>
    </ligand>
</feature>
<evidence type="ECO:0000256" key="5">
    <source>
        <dbReference type="ARBA" id="ARBA00022691"/>
    </source>
</evidence>
<evidence type="ECO:0000256" key="11">
    <source>
        <dbReference type="PIRSR" id="PIRSR004911-1"/>
    </source>
</evidence>
<dbReference type="NCBIfam" id="TIGR00238">
    <property type="entry name" value="KamA family radical SAM protein"/>
    <property type="match status" value="1"/>
</dbReference>
<feature type="binding site" evidence="11">
    <location>
        <position position="112"/>
    </location>
    <ligand>
        <name>[4Fe-4S] cluster</name>
        <dbReference type="ChEBI" id="CHEBI:49883"/>
        <note>4Fe-4S-S-AdoMet</note>
    </ligand>
</feature>
<dbReference type="Pfam" id="PF12544">
    <property type="entry name" value="LAM_C"/>
    <property type="match status" value="1"/>
</dbReference>
<dbReference type="InterPro" id="IPR003739">
    <property type="entry name" value="Lys_aminomutase/Glu_NH3_mut"/>
</dbReference>
<dbReference type="AlphaFoldDB" id="A0A6L7G9A7"/>